<gene>
    <name evidence="1" type="ORF">DHETER_LOCUS659</name>
</gene>
<comment type="caution">
    <text evidence="1">The sequence shown here is derived from an EMBL/GenBank/DDBJ whole genome shotgun (WGS) entry which is preliminary data.</text>
</comment>
<dbReference type="EMBL" id="CAJVPU010000338">
    <property type="protein sequence ID" value="CAG8447565.1"/>
    <property type="molecule type" value="Genomic_DNA"/>
</dbReference>
<organism evidence="1 2">
    <name type="scientific">Dentiscutata heterogama</name>
    <dbReference type="NCBI Taxonomy" id="1316150"/>
    <lineage>
        <taxon>Eukaryota</taxon>
        <taxon>Fungi</taxon>
        <taxon>Fungi incertae sedis</taxon>
        <taxon>Mucoromycota</taxon>
        <taxon>Glomeromycotina</taxon>
        <taxon>Glomeromycetes</taxon>
        <taxon>Diversisporales</taxon>
        <taxon>Gigasporaceae</taxon>
        <taxon>Dentiscutata</taxon>
    </lineage>
</organism>
<evidence type="ECO:0000313" key="2">
    <source>
        <dbReference type="Proteomes" id="UP000789702"/>
    </source>
</evidence>
<sequence length="451" mass="51498">MKEKHIKGQYLEVMQSELKATVKRAVESTSNVRMESSRRLRISQILSQFIVHSTNLLCEKVIAMTRSEVKYKLFENAFEGVSGLYDMGAIKSDKEKPLDSDKIEKNINLLKDKLKKDNTALYQIFGSSQVISNKSKIVENLKTNYKKAFEKIERNMKPPSILRVRGMCEEFISNFINRNYQNLLPEKLTHNKTWKESEEKILDIVKEVFIILEEIWVNPAFNSNLAESLNEGTYQSTVIFLLIRTILKNLPFGLSSFISICERQSIAISDRKGEGKIGRKPDMIIHPIVATTDSMTPRIHPIAATTDSMTPRIHPIMTTTDFTTSRIHSIAATTQAQLASQISSTARTLSEYPEITGLPIRSLTTRTKFSIFTLSTSLKRISQDKQIVVNKKPQIVIEDVVFNIDFEVTLSQIGKNSFWDISFYEKCEDGFYFQWKPSWSASYISVKSATT</sequence>
<protein>
    <submittedName>
        <fullName evidence="1">11566_t:CDS:1</fullName>
    </submittedName>
</protein>
<proteinExistence type="predicted"/>
<reference evidence="1" key="1">
    <citation type="submission" date="2021-06" db="EMBL/GenBank/DDBJ databases">
        <authorList>
            <person name="Kallberg Y."/>
            <person name="Tangrot J."/>
            <person name="Rosling A."/>
        </authorList>
    </citation>
    <scope>NUCLEOTIDE SEQUENCE</scope>
    <source>
        <strain evidence="1">IL203A</strain>
    </source>
</reference>
<keyword evidence="2" id="KW-1185">Reference proteome</keyword>
<name>A0ACA9K233_9GLOM</name>
<accession>A0ACA9K233</accession>
<dbReference type="Proteomes" id="UP000789702">
    <property type="component" value="Unassembled WGS sequence"/>
</dbReference>
<evidence type="ECO:0000313" key="1">
    <source>
        <dbReference type="EMBL" id="CAG8447565.1"/>
    </source>
</evidence>